<name>A0A4Y2SQJ9_ARAVE</name>
<gene>
    <name evidence="2" type="ORF">AVEN_91740_1</name>
</gene>
<dbReference type="EMBL" id="BGPR01023101">
    <property type="protein sequence ID" value="GBN90013.1"/>
    <property type="molecule type" value="Genomic_DNA"/>
</dbReference>
<comment type="caution">
    <text evidence="2">The sequence shown here is derived from an EMBL/GenBank/DDBJ whole genome shotgun (WGS) entry which is preliminary data.</text>
</comment>
<organism evidence="2 3">
    <name type="scientific">Araneus ventricosus</name>
    <name type="common">Orbweaver spider</name>
    <name type="synonym">Epeira ventricosa</name>
    <dbReference type="NCBI Taxonomy" id="182803"/>
    <lineage>
        <taxon>Eukaryota</taxon>
        <taxon>Metazoa</taxon>
        <taxon>Ecdysozoa</taxon>
        <taxon>Arthropoda</taxon>
        <taxon>Chelicerata</taxon>
        <taxon>Arachnida</taxon>
        <taxon>Araneae</taxon>
        <taxon>Araneomorphae</taxon>
        <taxon>Entelegynae</taxon>
        <taxon>Araneoidea</taxon>
        <taxon>Araneidae</taxon>
        <taxon>Araneus</taxon>
    </lineage>
</organism>
<accession>A0A4Y2SQJ9</accession>
<protein>
    <submittedName>
        <fullName evidence="2">Uncharacterized protein</fullName>
    </submittedName>
</protein>
<evidence type="ECO:0000313" key="3">
    <source>
        <dbReference type="Proteomes" id="UP000499080"/>
    </source>
</evidence>
<reference evidence="2 3" key="1">
    <citation type="journal article" date="2019" name="Sci. Rep.">
        <title>Orb-weaving spider Araneus ventricosus genome elucidates the spidroin gene catalogue.</title>
        <authorList>
            <person name="Kono N."/>
            <person name="Nakamura H."/>
            <person name="Ohtoshi R."/>
            <person name="Moran D.A.P."/>
            <person name="Shinohara A."/>
            <person name="Yoshida Y."/>
            <person name="Fujiwara M."/>
            <person name="Mori M."/>
            <person name="Tomita M."/>
            <person name="Arakawa K."/>
        </authorList>
    </citation>
    <scope>NUCLEOTIDE SEQUENCE [LARGE SCALE GENOMIC DNA]</scope>
</reference>
<dbReference type="AlphaFoldDB" id="A0A4Y2SQJ9"/>
<feature type="signal peptide" evidence="1">
    <location>
        <begin position="1"/>
        <end position="28"/>
    </location>
</feature>
<feature type="chain" id="PRO_5021309985" evidence="1">
    <location>
        <begin position="29"/>
        <end position="90"/>
    </location>
</feature>
<evidence type="ECO:0000256" key="1">
    <source>
        <dbReference type="SAM" id="SignalP"/>
    </source>
</evidence>
<sequence>MRSCRTSKQVLASPLVVWLFGSTPMTGGTPVKRRFVAGAARNEGYYAETTMPDYLSRRLFIYVTQDAKAGWGDSLRLPAGQFNNMAPLTI</sequence>
<keyword evidence="3" id="KW-1185">Reference proteome</keyword>
<keyword evidence="1" id="KW-0732">Signal</keyword>
<evidence type="ECO:0000313" key="2">
    <source>
        <dbReference type="EMBL" id="GBN90013.1"/>
    </source>
</evidence>
<dbReference type="Proteomes" id="UP000499080">
    <property type="component" value="Unassembled WGS sequence"/>
</dbReference>
<proteinExistence type="predicted"/>